<evidence type="ECO:0000256" key="3">
    <source>
        <dbReference type="ARBA" id="ARBA00013178"/>
    </source>
</evidence>
<evidence type="ECO:0000256" key="6">
    <source>
        <dbReference type="ARBA" id="ARBA00022964"/>
    </source>
</evidence>
<comment type="catalytic activity">
    <reaction evidence="1">
        <text>(9Z,12Z)-octadecadienoate + O2 = (11S)-hydroperoxy-(9Z,12Z)-octadecadienoate</text>
        <dbReference type="Rhea" id="RHEA:18993"/>
        <dbReference type="ChEBI" id="CHEBI:15379"/>
        <dbReference type="ChEBI" id="CHEBI:30245"/>
        <dbReference type="ChEBI" id="CHEBI:57467"/>
        <dbReference type="EC" id="1.13.11.45"/>
    </reaction>
</comment>
<dbReference type="InterPro" id="IPR036226">
    <property type="entry name" value="LipOase_C_sf"/>
</dbReference>
<dbReference type="Proteomes" id="UP001265746">
    <property type="component" value="Unassembled WGS sequence"/>
</dbReference>
<gene>
    <name evidence="11" type="ORF">N8I77_007345</name>
</gene>
<dbReference type="PROSITE" id="PS51393">
    <property type="entry name" value="LIPOXYGENASE_3"/>
    <property type="match status" value="1"/>
</dbReference>
<dbReference type="GO" id="GO:0046872">
    <property type="term" value="F:metal ion binding"/>
    <property type="evidence" value="ECO:0007669"/>
    <property type="project" value="UniProtKB-KW"/>
</dbReference>
<evidence type="ECO:0000259" key="10">
    <source>
        <dbReference type="PROSITE" id="PS51393"/>
    </source>
</evidence>
<feature type="chain" id="PRO_5041926922" description="Manganese lipoxygenase" evidence="9">
    <location>
        <begin position="22"/>
        <end position="602"/>
    </location>
</feature>
<keyword evidence="5" id="KW-0479">Metal-binding</keyword>
<evidence type="ECO:0000256" key="5">
    <source>
        <dbReference type="ARBA" id="ARBA00022723"/>
    </source>
</evidence>
<dbReference type="InterPro" id="IPR013819">
    <property type="entry name" value="LipOase_C"/>
</dbReference>
<dbReference type="Gene3D" id="1.20.245.10">
    <property type="entry name" value="Lipoxygenase-1, Domain 5"/>
    <property type="match status" value="1"/>
</dbReference>
<dbReference type="EC" id="1.13.11.45" evidence="3"/>
<evidence type="ECO:0000313" key="12">
    <source>
        <dbReference type="Proteomes" id="UP001265746"/>
    </source>
</evidence>
<keyword evidence="8" id="KW-0464">Manganese</keyword>
<name>A0AAD9SBH1_PHOAM</name>
<comment type="caution">
    <text evidence="11">The sequence shown here is derived from an EMBL/GenBank/DDBJ whole genome shotgun (WGS) entry which is preliminary data.</text>
</comment>
<dbReference type="GO" id="GO:0050584">
    <property type="term" value="F:linoleate 11-lipoxygenase activity"/>
    <property type="evidence" value="ECO:0007669"/>
    <property type="project" value="UniProtKB-EC"/>
</dbReference>
<feature type="domain" description="Lipoxygenase" evidence="10">
    <location>
        <begin position="220"/>
        <end position="602"/>
    </location>
</feature>
<proteinExistence type="predicted"/>
<evidence type="ECO:0000256" key="1">
    <source>
        <dbReference type="ARBA" id="ARBA00000366"/>
    </source>
</evidence>
<dbReference type="GO" id="GO:0043651">
    <property type="term" value="P:linoleic acid metabolic process"/>
    <property type="evidence" value="ECO:0007669"/>
    <property type="project" value="UniProtKB-ARBA"/>
</dbReference>
<evidence type="ECO:0000313" key="11">
    <source>
        <dbReference type="EMBL" id="KAK2604411.1"/>
    </source>
</evidence>
<accession>A0AAD9SBH1</accession>
<dbReference type="Gene3D" id="3.10.450.60">
    <property type="match status" value="1"/>
</dbReference>
<feature type="signal peptide" evidence="9">
    <location>
        <begin position="1"/>
        <end position="21"/>
    </location>
</feature>
<protein>
    <recommendedName>
        <fullName evidence="4">Manganese lipoxygenase</fullName>
        <ecNumber evidence="3">1.13.11.45</ecNumber>
    </recommendedName>
</protein>
<dbReference type="SUPFAM" id="SSF48484">
    <property type="entry name" value="Lipoxigenase"/>
    <property type="match status" value="1"/>
</dbReference>
<dbReference type="EMBL" id="JAUJFL010000004">
    <property type="protein sequence ID" value="KAK2604411.1"/>
    <property type="molecule type" value="Genomic_DNA"/>
</dbReference>
<dbReference type="PANTHER" id="PTHR11771">
    <property type="entry name" value="LIPOXYGENASE"/>
    <property type="match status" value="1"/>
</dbReference>
<comment type="cofactor">
    <cofactor evidence="2">
        <name>Mn(2+)</name>
        <dbReference type="ChEBI" id="CHEBI:29035"/>
    </cofactor>
</comment>
<organism evidence="11 12">
    <name type="scientific">Phomopsis amygdali</name>
    <name type="common">Fusicoccum amygdali</name>
    <dbReference type="NCBI Taxonomy" id="1214568"/>
    <lineage>
        <taxon>Eukaryota</taxon>
        <taxon>Fungi</taxon>
        <taxon>Dikarya</taxon>
        <taxon>Ascomycota</taxon>
        <taxon>Pezizomycotina</taxon>
        <taxon>Sordariomycetes</taxon>
        <taxon>Sordariomycetidae</taxon>
        <taxon>Diaporthales</taxon>
        <taxon>Diaporthaceae</taxon>
        <taxon>Diaporthe</taxon>
    </lineage>
</organism>
<keyword evidence="12" id="KW-1185">Reference proteome</keyword>
<keyword evidence="6" id="KW-0223">Dioxygenase</keyword>
<reference evidence="11" key="1">
    <citation type="submission" date="2023-06" db="EMBL/GenBank/DDBJ databases">
        <authorList>
            <person name="Noh H."/>
        </authorList>
    </citation>
    <scope>NUCLEOTIDE SEQUENCE</scope>
    <source>
        <strain evidence="11">DUCC20226</strain>
    </source>
</reference>
<evidence type="ECO:0000256" key="9">
    <source>
        <dbReference type="SAM" id="SignalP"/>
    </source>
</evidence>
<sequence length="602" mass="65219">MIFSQPLASAAALLAVQSASGAAAIAVDKVRRNESTIVKYTLPQDSSDPAVRATELNTTRAGWSYGPPVAGGPYYPSGELGVAAGAADLASLQADLAAEQALVTEDAAAAAAGEAAGKYNNLTTVKDYELLYDGEWLNALPKGPVPGVLTNYTQELLFSMERLSTSPYAIRRLIPGRDGMPFWVDDSVTLKVAGAPLWALLLEGRLFYADHSNQANLPRTERYAPACDALFFIDKTSGNFLPLAIRTGVGQSTIYTPEDSDEDWLLAKIMYNVNDFWFAQWNHLAATHQVLQITWLAAIRALSVEHPIHALLDRLTFQSFAVQPLALSVLFEPGGAVDRVFGFTGTAAQDYATLLYNSGSGDFQSNYFIKDLETRGLLNSKFGPALNHFPFYEDASVIYTATRTFMKSFVDSYYKSDSDVKADTELQAWAKEANGPAEAHDFPSTIATKDTVVDILTHVAHLASTAHHAVNTNQLLSVSSTLPFHPPALYLPVPDAKGGDTDVVTFLPPFEQVVTQLSFAGLFARPLLVNTNRSLTHMFDDADMLAKMNPQTTAAAATFKSAMEAFSDRVSARGFDAQGLSQGMPFVWQGLDPRVVPYSVTI</sequence>
<dbReference type="InterPro" id="IPR000907">
    <property type="entry name" value="LipOase"/>
</dbReference>
<evidence type="ECO:0000256" key="7">
    <source>
        <dbReference type="ARBA" id="ARBA00023002"/>
    </source>
</evidence>
<dbReference type="AlphaFoldDB" id="A0AAD9SBH1"/>
<evidence type="ECO:0000256" key="4">
    <source>
        <dbReference type="ARBA" id="ARBA00021175"/>
    </source>
</evidence>
<keyword evidence="7" id="KW-0560">Oxidoreductase</keyword>
<evidence type="ECO:0000256" key="8">
    <source>
        <dbReference type="ARBA" id="ARBA00023211"/>
    </source>
</evidence>
<keyword evidence="9" id="KW-0732">Signal</keyword>
<dbReference type="Pfam" id="PF00305">
    <property type="entry name" value="Lipoxygenase"/>
    <property type="match status" value="1"/>
</dbReference>
<dbReference type="GO" id="GO:0034440">
    <property type="term" value="P:lipid oxidation"/>
    <property type="evidence" value="ECO:0007669"/>
    <property type="project" value="InterPro"/>
</dbReference>
<evidence type="ECO:0000256" key="2">
    <source>
        <dbReference type="ARBA" id="ARBA00001936"/>
    </source>
</evidence>